<sequence>MNRDRQQQQAPDGDKKETVTVYRRVTSQDPGCWAMHKRDFDRFTYCAAVIRFTSPLSHLHIVNSNCVSTSRLFWLCLQELDWIPVCRNASVCPTGSRTGAGMAIPPLGVHENTLFRGRTGAAEDAWWQLADCKSTALVPTSSESQSRHSSNTIYKENSLS</sequence>
<accession>B6HQB9</accession>
<evidence type="ECO:0000313" key="2">
    <source>
        <dbReference type="Proteomes" id="UP000000724"/>
    </source>
</evidence>
<dbReference type="HOGENOM" id="CLU_1652745_0_0_1"/>
<proteinExistence type="predicted"/>
<reference evidence="1 2" key="1">
    <citation type="journal article" date="2008" name="Nat. Biotechnol.">
        <title>Genome sequencing and analysis of the filamentous fungus Penicillium chrysogenum.</title>
        <authorList>
            <person name="van den Berg M.A."/>
            <person name="Albang R."/>
            <person name="Albermann K."/>
            <person name="Badger J.H."/>
            <person name="Daran J.-M."/>
            <person name="Driessen A.J.M."/>
            <person name="Garcia-Estrada C."/>
            <person name="Fedorova N.D."/>
            <person name="Harris D.M."/>
            <person name="Heijne W.H.M."/>
            <person name="Joardar V.S."/>
            <person name="Kiel J.A.K.W."/>
            <person name="Kovalchuk A."/>
            <person name="Martin J.F."/>
            <person name="Nierman W.C."/>
            <person name="Nijland J.G."/>
            <person name="Pronk J.T."/>
            <person name="Roubos J.A."/>
            <person name="van der Klei I.J."/>
            <person name="van Peij N.N.M.E."/>
            <person name="Veenhuis M."/>
            <person name="von Doehren H."/>
            <person name="Wagner C."/>
            <person name="Wortman J.R."/>
            <person name="Bovenberg R.A.L."/>
        </authorList>
    </citation>
    <scope>NUCLEOTIDE SEQUENCE [LARGE SCALE GENOMIC DNA]</scope>
    <source>
        <strain evidence="2">ATCC 28089 / DSM 1075 / NRRL 1951 / Wisconsin 54-1255</strain>
    </source>
</reference>
<dbReference type="Proteomes" id="UP000000724">
    <property type="component" value="Contig Pc00c22"/>
</dbReference>
<dbReference type="EMBL" id="AM920437">
    <property type="protein sequence ID" value="CAP98869.1"/>
    <property type="molecule type" value="Genomic_DNA"/>
</dbReference>
<dbReference type="VEuPathDB" id="FungiDB:PCH_Pc22g15810"/>
<evidence type="ECO:0000313" key="1">
    <source>
        <dbReference type="EMBL" id="CAP98869.1"/>
    </source>
</evidence>
<protein>
    <submittedName>
        <fullName evidence="1">Uncharacterized protein</fullName>
    </submittedName>
</protein>
<name>B6HQB9_PENRW</name>
<dbReference type="AlphaFoldDB" id="B6HQB9"/>
<organism evidence="1 2">
    <name type="scientific">Penicillium rubens (strain ATCC 28089 / DSM 1075 / NRRL 1951 / Wisconsin 54-1255)</name>
    <name type="common">Penicillium chrysogenum</name>
    <dbReference type="NCBI Taxonomy" id="500485"/>
    <lineage>
        <taxon>Eukaryota</taxon>
        <taxon>Fungi</taxon>
        <taxon>Dikarya</taxon>
        <taxon>Ascomycota</taxon>
        <taxon>Pezizomycotina</taxon>
        <taxon>Eurotiomycetes</taxon>
        <taxon>Eurotiomycetidae</taxon>
        <taxon>Eurotiales</taxon>
        <taxon>Aspergillaceae</taxon>
        <taxon>Penicillium</taxon>
        <taxon>Penicillium chrysogenum species complex</taxon>
    </lineage>
</organism>
<keyword evidence="2" id="KW-1185">Reference proteome</keyword>
<gene>
    <name evidence="1" type="ORF">Pc22g15810</name>
    <name evidence="1" type="ORF">PCH_Pc22g15810</name>
</gene>